<protein>
    <submittedName>
        <fullName evidence="1">Uncharacterized protein</fullName>
    </submittedName>
</protein>
<sequence length="68" mass="7317">MSGYKREVLLLSGQSLASPPRRLSPRESSIEAKLLVAHSGAAASITDATMCSDRRDACQVLEVIETRS</sequence>
<gene>
    <name evidence="1" type="ORF">PM001_LOCUS15359</name>
    <name evidence="2" type="ORF">PM001_LOCUS15361</name>
</gene>
<dbReference type="EMBL" id="CAKLBY020000165">
    <property type="protein sequence ID" value="CAK7930211.1"/>
    <property type="molecule type" value="Genomic_DNA"/>
</dbReference>
<evidence type="ECO:0000313" key="2">
    <source>
        <dbReference type="EMBL" id="CAK7930211.1"/>
    </source>
</evidence>
<reference evidence="1" key="1">
    <citation type="submission" date="2024-01" db="EMBL/GenBank/DDBJ databases">
        <authorList>
            <person name="Webb A."/>
        </authorList>
    </citation>
    <scope>NUCLEOTIDE SEQUENCE</scope>
    <source>
        <strain evidence="1">Pm1</strain>
    </source>
</reference>
<accession>A0AAV1UAU3</accession>
<organism evidence="1 3">
    <name type="scientific">Peronospora matthiolae</name>
    <dbReference type="NCBI Taxonomy" id="2874970"/>
    <lineage>
        <taxon>Eukaryota</taxon>
        <taxon>Sar</taxon>
        <taxon>Stramenopiles</taxon>
        <taxon>Oomycota</taxon>
        <taxon>Peronosporomycetes</taxon>
        <taxon>Peronosporales</taxon>
        <taxon>Peronosporaceae</taxon>
        <taxon>Peronospora</taxon>
    </lineage>
</organism>
<name>A0AAV1UAU3_9STRA</name>
<evidence type="ECO:0000313" key="1">
    <source>
        <dbReference type="EMBL" id="CAK7930209.1"/>
    </source>
</evidence>
<dbReference type="Proteomes" id="UP001162060">
    <property type="component" value="Unassembled WGS sequence"/>
</dbReference>
<evidence type="ECO:0000313" key="3">
    <source>
        <dbReference type="Proteomes" id="UP001162060"/>
    </source>
</evidence>
<dbReference type="AlphaFoldDB" id="A0AAV1UAU3"/>
<comment type="caution">
    <text evidence="1">The sequence shown here is derived from an EMBL/GenBank/DDBJ whole genome shotgun (WGS) entry which is preliminary data.</text>
</comment>
<dbReference type="EMBL" id="CAKLBY020000165">
    <property type="protein sequence ID" value="CAK7930209.1"/>
    <property type="molecule type" value="Genomic_DNA"/>
</dbReference>
<proteinExistence type="predicted"/>